<evidence type="ECO:0000313" key="1">
    <source>
        <dbReference type="EMBL" id="XAM18727.1"/>
    </source>
</evidence>
<accession>A0ABZ3F6D8</accession>
<protein>
    <submittedName>
        <fullName evidence="1">Uncharacterized protein</fullName>
    </submittedName>
</protein>
<dbReference type="RefSeq" id="WP_343354008.1">
    <property type="nucleotide sequence ID" value="NZ_CP145316.1"/>
</dbReference>
<reference evidence="1 2" key="1">
    <citation type="submission" date="2024-02" db="EMBL/GenBank/DDBJ databases">
        <title>Genome and pathogenicity analysis of Helicobacter mastomyrinus isolated from mice.</title>
        <authorList>
            <person name="Zhu L."/>
        </authorList>
    </citation>
    <scope>NUCLEOTIDE SEQUENCE [LARGE SCALE GENOMIC DNA]</scope>
    <source>
        <strain evidence="1 2">Hm-17</strain>
    </source>
</reference>
<keyword evidence="2" id="KW-1185">Reference proteome</keyword>
<dbReference type="EMBL" id="CP145316">
    <property type="protein sequence ID" value="XAM18727.1"/>
    <property type="molecule type" value="Genomic_DNA"/>
</dbReference>
<name>A0ABZ3F6D8_9HELI</name>
<organism evidence="1 2">
    <name type="scientific">Helicobacter mastomyrinus</name>
    <dbReference type="NCBI Taxonomy" id="287948"/>
    <lineage>
        <taxon>Bacteria</taxon>
        <taxon>Pseudomonadati</taxon>
        <taxon>Campylobacterota</taxon>
        <taxon>Epsilonproteobacteria</taxon>
        <taxon>Campylobacterales</taxon>
        <taxon>Helicobacteraceae</taxon>
        <taxon>Helicobacter</taxon>
    </lineage>
</organism>
<evidence type="ECO:0000313" key="2">
    <source>
        <dbReference type="Proteomes" id="UP001434737"/>
    </source>
</evidence>
<dbReference type="Proteomes" id="UP001434737">
    <property type="component" value="Chromosome"/>
</dbReference>
<proteinExistence type="predicted"/>
<gene>
    <name evidence="1" type="ORF">V3I05_03335</name>
</gene>
<sequence length="105" mass="12468">MKTTEIKNAELRFFVKVDMDEKYPYQVVCFKNNRCFCVVRDMFVAKGICDMLNYNTAKTKRNYIFLLIACGALHRDFLKPSNIKKVSKEWLKQKYNQVLQIIEAD</sequence>